<evidence type="ECO:0000256" key="10">
    <source>
        <dbReference type="RuleBase" id="RU003691"/>
    </source>
</evidence>
<evidence type="ECO:0000256" key="8">
    <source>
        <dbReference type="PIRSR" id="PIRSR000350-3"/>
    </source>
</evidence>
<dbReference type="InterPro" id="IPR016156">
    <property type="entry name" value="FAD/NAD-linked_Rdtase_dimer_sf"/>
</dbReference>
<evidence type="ECO:0000256" key="9">
    <source>
        <dbReference type="PIRSR" id="PIRSR000350-4"/>
    </source>
</evidence>
<dbReference type="RefSeq" id="WP_138324588.1">
    <property type="nucleotide sequence ID" value="NZ_VCDI01000001.1"/>
</dbReference>
<dbReference type="Pfam" id="PF07992">
    <property type="entry name" value="Pyr_redox_2"/>
    <property type="match status" value="1"/>
</dbReference>
<dbReference type="InterPro" id="IPR012999">
    <property type="entry name" value="Pyr_OxRdtase_I_AS"/>
</dbReference>
<keyword evidence="5" id="KW-1015">Disulfide bond</keyword>
<feature type="active site" description="Proton acceptor" evidence="7">
    <location>
        <position position="443"/>
    </location>
</feature>
<evidence type="ECO:0000259" key="12">
    <source>
        <dbReference type="Pfam" id="PF07992"/>
    </source>
</evidence>
<dbReference type="GO" id="GO:0005829">
    <property type="term" value="C:cytosol"/>
    <property type="evidence" value="ECO:0007669"/>
    <property type="project" value="TreeGrafter"/>
</dbReference>
<keyword evidence="8" id="KW-0520">NAD</keyword>
<evidence type="ECO:0000259" key="11">
    <source>
        <dbReference type="Pfam" id="PF02852"/>
    </source>
</evidence>
<dbReference type="InterPro" id="IPR001100">
    <property type="entry name" value="Pyr_nuc-diS_OxRdtase"/>
</dbReference>
<dbReference type="PANTHER" id="PTHR42737">
    <property type="entry name" value="GLUTATHIONE REDUCTASE"/>
    <property type="match status" value="1"/>
</dbReference>
<evidence type="ECO:0000256" key="6">
    <source>
        <dbReference type="ARBA" id="ARBA00023284"/>
    </source>
</evidence>
<evidence type="ECO:0000256" key="4">
    <source>
        <dbReference type="ARBA" id="ARBA00023002"/>
    </source>
</evidence>
<proteinExistence type="inferred from homology"/>
<dbReference type="GO" id="GO:0050660">
    <property type="term" value="F:flavin adenine dinucleotide binding"/>
    <property type="evidence" value="ECO:0007669"/>
    <property type="project" value="InterPro"/>
</dbReference>
<dbReference type="Proteomes" id="UP000305654">
    <property type="component" value="Unassembled WGS sequence"/>
</dbReference>
<dbReference type="PIRSF" id="PIRSF000350">
    <property type="entry name" value="Mercury_reductase_MerA"/>
    <property type="match status" value="1"/>
</dbReference>
<comment type="cofactor">
    <cofactor evidence="8">
        <name>FAD</name>
        <dbReference type="ChEBI" id="CHEBI:57692"/>
    </cofactor>
    <text evidence="8">Binds 1 FAD per subunit.</text>
</comment>
<dbReference type="PROSITE" id="PS00076">
    <property type="entry name" value="PYRIDINE_REDOX_1"/>
    <property type="match status" value="1"/>
</dbReference>
<keyword evidence="14" id="KW-1185">Reference proteome</keyword>
<keyword evidence="2 10" id="KW-0285">Flavoprotein</keyword>
<evidence type="ECO:0000313" key="14">
    <source>
        <dbReference type="Proteomes" id="UP000305654"/>
    </source>
</evidence>
<sequence>MAYDFDLFVIGGGSGGVRCARIAAGHGARVAVAESRHWGGTCVNLGCVPKKLMVQATEYGHWAEDSRGFGWDITPGRHDWAAFIAHKDSEIGRLNRIYVRLLESAGVTLFTGHARFEDAHTLLIGPGPLAPDAEPRRVTAERIVIATGGKPVAQPGIEGHELGIVSDDAFHLKARPDRITIVGSGYIGVEFAGIFDGLGSQATMVYRQHLPLRGFDMDMRRALDEAMTERGIVRHCGTTVHRIERDGSGLKLTLANGHQIASDMVFFAVGRQPNVSGLGLERTAVKTDEGGRVIAHDGGTTDDPSIFAIGDVTNRQNLTPVAIAEGHILADRLFSGSTREWRFDTVPKAVFFSPPLASVGLTEDEAAERAPADIYTARYRSMRHVLTGRNRQTTIKLVVDQASQVVLGAHMLGEEAPEIMQGLAIAVTAGLKKSDFDRTIGIHPSSAEEFVTLRTRTRVAGATGASGPEGP</sequence>
<accession>A0A5R9JCS7</accession>
<dbReference type="EMBL" id="VCDI01000001">
    <property type="protein sequence ID" value="TLU74337.1"/>
    <property type="molecule type" value="Genomic_DNA"/>
</dbReference>
<dbReference type="GO" id="GO:0034599">
    <property type="term" value="P:cellular response to oxidative stress"/>
    <property type="evidence" value="ECO:0007669"/>
    <property type="project" value="TreeGrafter"/>
</dbReference>
<organism evidence="13 14">
    <name type="scientific">Lichenicoccus roseus</name>
    <dbReference type="NCBI Taxonomy" id="2683649"/>
    <lineage>
        <taxon>Bacteria</taxon>
        <taxon>Pseudomonadati</taxon>
        <taxon>Pseudomonadota</taxon>
        <taxon>Alphaproteobacteria</taxon>
        <taxon>Acetobacterales</taxon>
        <taxon>Acetobacteraceae</taxon>
        <taxon>Lichenicoccus</taxon>
    </lineage>
</organism>
<keyword evidence="4 10" id="KW-0560">Oxidoreductase</keyword>
<evidence type="ECO:0000256" key="3">
    <source>
        <dbReference type="ARBA" id="ARBA00022827"/>
    </source>
</evidence>
<feature type="binding site" evidence="8">
    <location>
        <position position="311"/>
    </location>
    <ligand>
        <name>FAD</name>
        <dbReference type="ChEBI" id="CHEBI:57692"/>
    </ligand>
</feature>
<gene>
    <name evidence="13" type="primary">gorA</name>
    <name evidence="13" type="ORF">FE263_03875</name>
</gene>
<dbReference type="PRINTS" id="PR00411">
    <property type="entry name" value="PNDRDTASEI"/>
</dbReference>
<dbReference type="InterPro" id="IPR046952">
    <property type="entry name" value="GSHR/TRXR-like"/>
</dbReference>
<evidence type="ECO:0000256" key="7">
    <source>
        <dbReference type="PIRSR" id="PIRSR000350-2"/>
    </source>
</evidence>
<dbReference type="Gene3D" id="3.50.50.60">
    <property type="entry name" value="FAD/NAD(P)-binding domain"/>
    <property type="match status" value="2"/>
</dbReference>
<dbReference type="InterPro" id="IPR023753">
    <property type="entry name" value="FAD/NAD-binding_dom"/>
</dbReference>
<evidence type="ECO:0000256" key="5">
    <source>
        <dbReference type="ARBA" id="ARBA00023157"/>
    </source>
</evidence>
<dbReference type="AlphaFoldDB" id="A0A5R9JCS7"/>
<keyword evidence="8" id="KW-0547">Nucleotide-binding</keyword>
<evidence type="ECO:0000256" key="1">
    <source>
        <dbReference type="ARBA" id="ARBA00007532"/>
    </source>
</evidence>
<evidence type="ECO:0000256" key="2">
    <source>
        <dbReference type="ARBA" id="ARBA00022630"/>
    </source>
</evidence>
<dbReference type="SUPFAM" id="SSF55424">
    <property type="entry name" value="FAD/NAD-linked reductases, dimerisation (C-terminal) domain"/>
    <property type="match status" value="1"/>
</dbReference>
<reference evidence="13 14" key="1">
    <citation type="submission" date="2019-05" db="EMBL/GenBank/DDBJ databases">
        <authorList>
            <person name="Pankratov T."/>
            <person name="Grouzdev D."/>
        </authorList>
    </citation>
    <scope>NUCLEOTIDE SEQUENCE [LARGE SCALE GENOMIC DNA]</scope>
    <source>
        <strain evidence="13 14">KEBCLARHB70R</strain>
    </source>
</reference>
<dbReference type="InterPro" id="IPR036188">
    <property type="entry name" value="FAD/NAD-bd_sf"/>
</dbReference>
<dbReference type="EC" id="1.8.1.7" evidence="13"/>
<dbReference type="PANTHER" id="PTHR42737:SF2">
    <property type="entry name" value="GLUTATHIONE REDUCTASE"/>
    <property type="match status" value="1"/>
</dbReference>
<feature type="binding site" evidence="8">
    <location>
        <position position="51"/>
    </location>
    <ligand>
        <name>FAD</name>
        <dbReference type="ChEBI" id="CHEBI:57692"/>
    </ligand>
</feature>
<feature type="binding site" evidence="8">
    <location>
        <begin position="183"/>
        <end position="190"/>
    </location>
    <ligand>
        <name>NAD(+)</name>
        <dbReference type="ChEBI" id="CHEBI:57540"/>
    </ligand>
</feature>
<name>A0A5R9JCS7_9PROT</name>
<feature type="binding site" evidence="8">
    <location>
        <position position="270"/>
    </location>
    <ligand>
        <name>NAD(+)</name>
        <dbReference type="ChEBI" id="CHEBI:57540"/>
    </ligand>
</feature>
<dbReference type="GO" id="GO:0045454">
    <property type="term" value="P:cell redox homeostasis"/>
    <property type="evidence" value="ECO:0007669"/>
    <property type="project" value="InterPro"/>
</dbReference>
<protein>
    <submittedName>
        <fullName evidence="13">Glutathione-disulfide reductase</fullName>
        <ecNumber evidence="13">1.8.1.7</ecNumber>
    </submittedName>
</protein>
<dbReference type="InterPro" id="IPR004099">
    <property type="entry name" value="Pyr_nucl-diS_OxRdtase_dimer"/>
</dbReference>
<dbReference type="GO" id="GO:0004362">
    <property type="term" value="F:glutathione-disulfide reductase (NADPH) activity"/>
    <property type="evidence" value="ECO:0007669"/>
    <property type="project" value="UniProtKB-EC"/>
</dbReference>
<feature type="domain" description="FAD/NAD(P)-binding" evidence="12">
    <location>
        <begin position="5"/>
        <end position="326"/>
    </location>
</feature>
<comment type="similarity">
    <text evidence="1 10">Belongs to the class-I pyridine nucleotide-disulfide oxidoreductase family.</text>
</comment>
<dbReference type="GO" id="GO:0006749">
    <property type="term" value="P:glutathione metabolic process"/>
    <property type="evidence" value="ECO:0007669"/>
    <property type="project" value="TreeGrafter"/>
</dbReference>
<keyword evidence="6 10" id="KW-0676">Redox-active center</keyword>
<feature type="domain" description="Pyridine nucleotide-disulphide oxidoreductase dimerisation" evidence="11">
    <location>
        <begin position="346"/>
        <end position="453"/>
    </location>
</feature>
<comment type="caution">
    <text evidence="13">The sequence shown here is derived from an EMBL/GenBank/DDBJ whole genome shotgun (WGS) entry which is preliminary data.</text>
</comment>
<keyword evidence="3 8" id="KW-0274">FAD</keyword>
<dbReference type="NCBIfam" id="NF004776">
    <property type="entry name" value="PRK06116.1"/>
    <property type="match status" value="1"/>
</dbReference>
<dbReference type="SUPFAM" id="SSF51905">
    <property type="entry name" value="FAD/NAD(P)-binding domain"/>
    <property type="match status" value="1"/>
</dbReference>
<feature type="disulfide bond" description="Redox-active" evidence="9">
    <location>
        <begin position="42"/>
        <end position="47"/>
    </location>
</feature>
<dbReference type="Gene3D" id="3.30.390.30">
    <property type="match status" value="1"/>
</dbReference>
<dbReference type="Pfam" id="PF02852">
    <property type="entry name" value="Pyr_redox_dim"/>
    <property type="match status" value="1"/>
</dbReference>
<dbReference type="OrthoDB" id="9764616at2"/>
<dbReference type="PRINTS" id="PR00368">
    <property type="entry name" value="FADPNR"/>
</dbReference>
<evidence type="ECO:0000313" key="13">
    <source>
        <dbReference type="EMBL" id="TLU74337.1"/>
    </source>
</evidence>